<comment type="caution">
    <text evidence="1">The sequence shown here is derived from an EMBL/GenBank/DDBJ whole genome shotgun (WGS) entry which is preliminary data.</text>
</comment>
<dbReference type="EMBL" id="SWJQ01001524">
    <property type="protein sequence ID" value="TRZ08017.1"/>
    <property type="molecule type" value="Genomic_DNA"/>
</dbReference>
<evidence type="ECO:0000313" key="1">
    <source>
        <dbReference type="EMBL" id="TRZ08017.1"/>
    </source>
</evidence>
<organism evidence="1 2">
    <name type="scientific">Zosterops borbonicus</name>
    <dbReference type="NCBI Taxonomy" id="364589"/>
    <lineage>
        <taxon>Eukaryota</taxon>
        <taxon>Metazoa</taxon>
        <taxon>Chordata</taxon>
        <taxon>Craniata</taxon>
        <taxon>Vertebrata</taxon>
        <taxon>Euteleostomi</taxon>
        <taxon>Archelosauria</taxon>
        <taxon>Archosauria</taxon>
        <taxon>Dinosauria</taxon>
        <taxon>Saurischia</taxon>
        <taxon>Theropoda</taxon>
        <taxon>Coelurosauria</taxon>
        <taxon>Aves</taxon>
        <taxon>Neognathae</taxon>
        <taxon>Neoaves</taxon>
        <taxon>Telluraves</taxon>
        <taxon>Australaves</taxon>
        <taxon>Passeriformes</taxon>
        <taxon>Sylvioidea</taxon>
        <taxon>Zosteropidae</taxon>
        <taxon>Zosterops</taxon>
    </lineage>
</organism>
<name>A0A8K1FXT1_9PASS</name>
<proteinExistence type="predicted"/>
<keyword evidence="2" id="KW-1185">Reference proteome</keyword>
<accession>A0A8K1FXT1</accession>
<gene>
    <name evidence="1" type="ORF">HGM15179_019088</name>
</gene>
<dbReference type="Proteomes" id="UP000796761">
    <property type="component" value="Unassembled WGS sequence"/>
</dbReference>
<sequence length="137" mass="15298">MDKLKKWIHENLMKFNKAKCEVLHLGQGNPRYEYRLGEELTESDPVEKDLGVLVDEKLNRSQQWALAVHKANCILGCIKRCGQQVKGGPGMASEFLLHFAIPDVLASAVPAYCSKVAAAVHFMTWTGTDVENKLLES</sequence>
<evidence type="ECO:0000313" key="2">
    <source>
        <dbReference type="Proteomes" id="UP000796761"/>
    </source>
</evidence>
<reference evidence="1" key="1">
    <citation type="submission" date="2019-04" db="EMBL/GenBank/DDBJ databases">
        <title>Genome assembly of Zosterops borbonicus 15179.</title>
        <authorList>
            <person name="Leroy T."/>
            <person name="Anselmetti Y."/>
            <person name="Tilak M.-K."/>
            <person name="Nabholz B."/>
        </authorList>
    </citation>
    <scope>NUCLEOTIDE SEQUENCE</scope>
    <source>
        <strain evidence="1">HGM_15179</strain>
        <tissue evidence="1">Muscle</tissue>
    </source>
</reference>
<dbReference type="AlphaFoldDB" id="A0A8K1FXT1"/>
<evidence type="ECO:0008006" key="3">
    <source>
        <dbReference type="Google" id="ProtNLM"/>
    </source>
</evidence>
<dbReference type="OrthoDB" id="73680at2759"/>
<protein>
    <recommendedName>
        <fullName evidence="3">Rna-directed dna polymerase from mobile element jockey-like</fullName>
    </recommendedName>
</protein>
<dbReference type="PANTHER" id="PTHR33332">
    <property type="entry name" value="REVERSE TRANSCRIPTASE DOMAIN-CONTAINING PROTEIN"/>
    <property type="match status" value="1"/>
</dbReference>